<evidence type="ECO:0000313" key="2">
    <source>
        <dbReference type="EnsemblMetazoa" id="Aqu2.1.01280_001"/>
    </source>
</evidence>
<dbReference type="OrthoDB" id="194358at2759"/>
<sequence>MSSKLKQQDELAPQTVVDLDLSPIIAWQLSEIKDWKKFGKKLRVPKQVLQDIEKKHPKNVQRALEEVIRYGTGLYKDAITNKIIEILFEMGEKELAMKLLADKEPYVIIPSRPDELVVRKEDDIIKSLKYLQEEFAYLVNELQSALQEVADFVNLKRFIKEYLRESFSPKEDPASIDSLFDALRKHYCYLNFEILEVIAKGFAYQYANRLMYNVITDYKTDLNEFLESTHLKAFKDAVEKIAQEAEVYQLTPGQCNVVLRLEGSWMKARVSCLWVLLKHIFRDKVSLFTRLKIEGGSVIVRFVVPSSIMVALISLA</sequence>
<dbReference type="CDD" id="cd01670">
    <property type="entry name" value="Death"/>
    <property type="match status" value="1"/>
</dbReference>
<accession>A0A1X7SGR1</accession>
<dbReference type="GO" id="GO:0007165">
    <property type="term" value="P:signal transduction"/>
    <property type="evidence" value="ECO:0007669"/>
    <property type="project" value="InterPro"/>
</dbReference>
<dbReference type="InParanoid" id="A0A1X7SGR1"/>
<dbReference type="PROSITE" id="PS50017">
    <property type="entry name" value="DEATH_DOMAIN"/>
    <property type="match status" value="1"/>
</dbReference>
<reference evidence="2" key="1">
    <citation type="submission" date="2017-05" db="UniProtKB">
        <authorList>
            <consortium name="EnsemblMetazoa"/>
        </authorList>
    </citation>
    <scope>IDENTIFICATION</scope>
</reference>
<feature type="domain" description="Death" evidence="1">
    <location>
        <begin position="34"/>
        <end position="103"/>
    </location>
</feature>
<dbReference type="Gene3D" id="1.10.533.10">
    <property type="entry name" value="Death Domain, Fas"/>
    <property type="match status" value="1"/>
</dbReference>
<dbReference type="EnsemblMetazoa" id="Aqu2.1.01280_001">
    <property type="protein sequence ID" value="Aqu2.1.01280_001"/>
    <property type="gene ID" value="Aqu2.1.01280"/>
</dbReference>
<dbReference type="AlphaFoldDB" id="A0A1X7SGR1"/>
<name>A0A1X7SGR1_AMPQE</name>
<evidence type="ECO:0000259" key="1">
    <source>
        <dbReference type="PROSITE" id="PS50017"/>
    </source>
</evidence>
<organism evidence="2">
    <name type="scientific">Amphimedon queenslandica</name>
    <name type="common">Sponge</name>
    <dbReference type="NCBI Taxonomy" id="400682"/>
    <lineage>
        <taxon>Eukaryota</taxon>
        <taxon>Metazoa</taxon>
        <taxon>Porifera</taxon>
        <taxon>Demospongiae</taxon>
        <taxon>Heteroscleromorpha</taxon>
        <taxon>Haplosclerida</taxon>
        <taxon>Niphatidae</taxon>
        <taxon>Amphimedon</taxon>
    </lineage>
</organism>
<protein>
    <recommendedName>
        <fullName evidence="1">Death domain-containing protein</fullName>
    </recommendedName>
</protein>
<dbReference type="InterPro" id="IPR000488">
    <property type="entry name" value="Death_dom"/>
</dbReference>
<proteinExistence type="predicted"/>
<dbReference type="InterPro" id="IPR011029">
    <property type="entry name" value="DEATH-like_dom_sf"/>
</dbReference>